<sequence>MDKINHIGLLSARLNCFTILKIFRSINNLKKFSKFNKKNETFFALISDKIKE</sequence>
<proteinExistence type="predicted"/>
<dbReference type="EMBL" id="BK032685">
    <property type="protein sequence ID" value="DAF55047.1"/>
    <property type="molecule type" value="Genomic_DNA"/>
</dbReference>
<name>A0A8S5SWH0_9CAUD</name>
<evidence type="ECO:0000313" key="1">
    <source>
        <dbReference type="EMBL" id="DAF55047.1"/>
    </source>
</evidence>
<protein>
    <submittedName>
        <fullName evidence="1">Uncharacterized protein</fullName>
    </submittedName>
</protein>
<accession>A0A8S5SWH0</accession>
<reference evidence="1" key="1">
    <citation type="journal article" date="2021" name="Proc. Natl. Acad. Sci. U.S.A.">
        <title>A Catalog of Tens of Thousands of Viruses from Human Metagenomes Reveals Hidden Associations with Chronic Diseases.</title>
        <authorList>
            <person name="Tisza M.J."/>
            <person name="Buck C.B."/>
        </authorList>
    </citation>
    <scope>NUCLEOTIDE SEQUENCE</scope>
    <source>
        <strain evidence="1">CtBTH15</strain>
    </source>
</reference>
<organism evidence="1">
    <name type="scientific">Myoviridae sp. ctBTH15</name>
    <dbReference type="NCBI Taxonomy" id="2827666"/>
    <lineage>
        <taxon>Viruses</taxon>
        <taxon>Duplodnaviria</taxon>
        <taxon>Heunggongvirae</taxon>
        <taxon>Uroviricota</taxon>
        <taxon>Caudoviricetes</taxon>
    </lineage>
</organism>